<reference evidence="5 7" key="1">
    <citation type="submission" date="2017-11" db="EMBL/GenBank/DDBJ databases">
        <title>Comparitive Functional Genomics of Dry Heat Resistant strains isolated from the Viking Spacecraft.</title>
        <authorList>
            <person name="Seuylemezian A."/>
            <person name="Cooper K."/>
            <person name="Vaishampayan P."/>
        </authorList>
    </citation>
    <scope>NUCLEOTIDE SEQUENCE [LARGE SCALE GENOMIC DNA]</scope>
    <source>
        <strain evidence="5 7">M4.6</strain>
    </source>
</reference>
<organism evidence="5 7">
    <name type="scientific">Bacillus canaveralius</name>
    <dbReference type="NCBI Taxonomy" id="1403243"/>
    <lineage>
        <taxon>Bacteria</taxon>
        <taxon>Bacillati</taxon>
        <taxon>Bacillota</taxon>
        <taxon>Bacilli</taxon>
        <taxon>Bacillales</taxon>
        <taxon>Bacillaceae</taxon>
        <taxon>Bacillus</taxon>
    </lineage>
</organism>
<dbReference type="PANTHER" id="PTHR42939:SF1">
    <property type="entry name" value="ABC TRANSPORTER ATP-BINDING PROTEIN ALBC-RELATED"/>
    <property type="match status" value="1"/>
</dbReference>
<keyword evidence="1" id="KW-0813">Transport</keyword>
<keyword evidence="2" id="KW-0547">Nucleotide-binding</keyword>
<dbReference type="GO" id="GO:0005524">
    <property type="term" value="F:ATP binding"/>
    <property type="evidence" value="ECO:0007669"/>
    <property type="project" value="UniProtKB-KW"/>
</dbReference>
<gene>
    <name evidence="5" type="ORF">CU635_14735</name>
    <name evidence="6" type="ORF">CVD25_19870</name>
</gene>
<sequence length="229" mass="25480">MIEVTGLTQGFGKKIVLADIDLRIEKSEICALVGRNGAGKSTFINSLLGLLPVKQGTVKINDITRTGKKRTFQNEIAFLPEKFMLYPALTGMENMLFFAGTASGKPDVAEIEISLKAVNLWDDRDTKVKQYSKGMLQRLGLAITLYQDADILILDEPTSGIDPMGRQEILEVLKSLSGKTILLSSHHLDEIRQVCTHVAFLENSIIKKYTVTEFMKAQRLGDYDNEKVV</sequence>
<dbReference type="InterPro" id="IPR027417">
    <property type="entry name" value="P-loop_NTPase"/>
</dbReference>
<dbReference type="Gene3D" id="3.40.50.300">
    <property type="entry name" value="P-loop containing nucleotide triphosphate hydrolases"/>
    <property type="match status" value="1"/>
</dbReference>
<accession>A0A2N5GJW1</accession>
<dbReference type="EMBL" id="PGVD01000070">
    <property type="protein sequence ID" value="PLR90858.1"/>
    <property type="molecule type" value="Genomic_DNA"/>
</dbReference>
<comment type="caution">
    <text evidence="5">The sequence shown here is derived from an EMBL/GenBank/DDBJ whole genome shotgun (WGS) entry which is preliminary data.</text>
</comment>
<dbReference type="InterPro" id="IPR051782">
    <property type="entry name" value="ABC_Transporter_VariousFunc"/>
</dbReference>
<dbReference type="PROSITE" id="PS00211">
    <property type="entry name" value="ABC_TRANSPORTER_1"/>
    <property type="match status" value="1"/>
</dbReference>
<keyword evidence="8" id="KW-1185">Reference proteome</keyword>
<evidence type="ECO:0000256" key="1">
    <source>
        <dbReference type="ARBA" id="ARBA00022448"/>
    </source>
</evidence>
<evidence type="ECO:0000259" key="4">
    <source>
        <dbReference type="PROSITE" id="PS50893"/>
    </source>
</evidence>
<dbReference type="OrthoDB" id="9804819at2"/>
<protein>
    <submittedName>
        <fullName evidence="5">ABC transporter ATP-binding protein</fullName>
    </submittedName>
</protein>
<dbReference type="SUPFAM" id="SSF52540">
    <property type="entry name" value="P-loop containing nucleoside triphosphate hydrolases"/>
    <property type="match status" value="1"/>
</dbReference>
<evidence type="ECO:0000256" key="3">
    <source>
        <dbReference type="ARBA" id="ARBA00022840"/>
    </source>
</evidence>
<evidence type="ECO:0000313" key="8">
    <source>
        <dbReference type="Proteomes" id="UP000235114"/>
    </source>
</evidence>
<dbReference type="PROSITE" id="PS50893">
    <property type="entry name" value="ABC_TRANSPORTER_2"/>
    <property type="match status" value="1"/>
</dbReference>
<evidence type="ECO:0000313" key="7">
    <source>
        <dbReference type="Proteomes" id="UP000234951"/>
    </source>
</evidence>
<evidence type="ECO:0000313" key="6">
    <source>
        <dbReference type="EMBL" id="PLR90858.1"/>
    </source>
</evidence>
<dbReference type="Proteomes" id="UP000234951">
    <property type="component" value="Unassembled WGS sequence"/>
</dbReference>
<name>A0A2N5GJW1_9BACI</name>
<reference evidence="6 8" key="2">
    <citation type="submission" date="2017-12" db="EMBL/GenBank/DDBJ databases">
        <title>Comparative Functional Genomics of Dry Heat Resistant strains isolated from the Viking Spacecraft.</title>
        <authorList>
            <person name="Seuylemezian A."/>
            <person name="Cooper K."/>
            <person name="Vaishampayan P."/>
        </authorList>
    </citation>
    <scope>NUCLEOTIDE SEQUENCE [LARGE SCALE GENOMIC DNA]</scope>
    <source>
        <strain evidence="6 8">ATCC 29669</strain>
    </source>
</reference>
<dbReference type="InterPro" id="IPR003439">
    <property type="entry name" value="ABC_transporter-like_ATP-bd"/>
</dbReference>
<feature type="domain" description="ABC transporter" evidence="4">
    <location>
        <begin position="2"/>
        <end position="228"/>
    </location>
</feature>
<keyword evidence="3 5" id="KW-0067">ATP-binding</keyword>
<dbReference type="InterPro" id="IPR003593">
    <property type="entry name" value="AAA+_ATPase"/>
</dbReference>
<dbReference type="SMART" id="SM00382">
    <property type="entry name" value="AAA"/>
    <property type="match status" value="1"/>
</dbReference>
<dbReference type="GO" id="GO:0016887">
    <property type="term" value="F:ATP hydrolysis activity"/>
    <property type="evidence" value="ECO:0007669"/>
    <property type="project" value="InterPro"/>
</dbReference>
<dbReference type="AlphaFoldDB" id="A0A2N5GJW1"/>
<dbReference type="Pfam" id="PF00005">
    <property type="entry name" value="ABC_tran"/>
    <property type="match status" value="1"/>
</dbReference>
<dbReference type="EMBL" id="PGVA01000033">
    <property type="protein sequence ID" value="PLR81601.1"/>
    <property type="molecule type" value="Genomic_DNA"/>
</dbReference>
<dbReference type="Proteomes" id="UP000235114">
    <property type="component" value="Unassembled WGS sequence"/>
</dbReference>
<dbReference type="RefSeq" id="WP_101578138.1">
    <property type="nucleotide sequence ID" value="NZ_PGVA01000033.1"/>
</dbReference>
<dbReference type="PANTHER" id="PTHR42939">
    <property type="entry name" value="ABC TRANSPORTER ATP-BINDING PROTEIN ALBC-RELATED"/>
    <property type="match status" value="1"/>
</dbReference>
<evidence type="ECO:0000256" key="2">
    <source>
        <dbReference type="ARBA" id="ARBA00022741"/>
    </source>
</evidence>
<evidence type="ECO:0000313" key="5">
    <source>
        <dbReference type="EMBL" id="PLR81601.1"/>
    </source>
</evidence>
<dbReference type="InterPro" id="IPR017871">
    <property type="entry name" value="ABC_transporter-like_CS"/>
</dbReference>
<proteinExistence type="predicted"/>
<dbReference type="CDD" id="cd03230">
    <property type="entry name" value="ABC_DR_subfamily_A"/>
    <property type="match status" value="1"/>
</dbReference>